<organism evidence="1 2">
    <name type="scientific">Halomonas heilongjiangensis</name>
    <dbReference type="NCBI Taxonomy" id="1387883"/>
    <lineage>
        <taxon>Bacteria</taxon>
        <taxon>Pseudomonadati</taxon>
        <taxon>Pseudomonadota</taxon>
        <taxon>Gammaproteobacteria</taxon>
        <taxon>Oceanospirillales</taxon>
        <taxon>Halomonadaceae</taxon>
        <taxon>Halomonas</taxon>
    </lineage>
</organism>
<dbReference type="EMBL" id="PNRE01000071">
    <property type="protein sequence ID" value="PMR68253.1"/>
    <property type="molecule type" value="Genomic_DNA"/>
</dbReference>
<feature type="non-terminal residue" evidence="1">
    <location>
        <position position="65"/>
    </location>
</feature>
<proteinExistence type="predicted"/>
<dbReference type="AlphaFoldDB" id="A0A2N7TJ82"/>
<evidence type="ECO:0000313" key="2">
    <source>
        <dbReference type="Proteomes" id="UP000235346"/>
    </source>
</evidence>
<name>A0A2N7TJ82_9GAMM</name>
<evidence type="ECO:0000313" key="1">
    <source>
        <dbReference type="EMBL" id="PMR68253.1"/>
    </source>
</evidence>
<keyword evidence="2" id="KW-1185">Reference proteome</keyword>
<accession>A0A2N7TJ82</accession>
<reference evidence="1 2" key="1">
    <citation type="submission" date="2018-01" db="EMBL/GenBank/DDBJ databases">
        <title>Halomonas endophytica sp. nov., isolated from storage liquid in the stems of Populus euphratica.</title>
        <authorList>
            <person name="Chen C."/>
        </authorList>
    </citation>
    <scope>NUCLEOTIDE SEQUENCE [LARGE SCALE GENOMIC DNA]</scope>
    <source>
        <strain evidence="1 2">DSM 26881</strain>
    </source>
</reference>
<gene>
    <name evidence="1" type="ORF">C1H66_15960</name>
</gene>
<sequence>MSDDNPIKRWTAKRKAAVVMVGLSCRAWSKGSAALAPCPERGCFSSVGEISGLEQAPSNQVAPQY</sequence>
<dbReference type="Proteomes" id="UP000235346">
    <property type="component" value="Unassembled WGS sequence"/>
</dbReference>
<dbReference type="RefSeq" id="WP_205738682.1">
    <property type="nucleotide sequence ID" value="NZ_PNRE01000071.1"/>
</dbReference>
<comment type="caution">
    <text evidence="1">The sequence shown here is derived from an EMBL/GenBank/DDBJ whole genome shotgun (WGS) entry which is preliminary data.</text>
</comment>
<protein>
    <submittedName>
        <fullName evidence="1">Uncharacterized protein</fullName>
    </submittedName>
</protein>